<evidence type="ECO:0000259" key="7">
    <source>
        <dbReference type="Pfam" id="PF14824"/>
    </source>
</evidence>
<dbReference type="InterPro" id="IPR028281">
    <property type="entry name" value="Sirohaem_synthase_central"/>
</dbReference>
<dbReference type="InterPro" id="IPR028161">
    <property type="entry name" value="Met8-like"/>
</dbReference>
<reference evidence="8" key="1">
    <citation type="journal article" date="2021" name="PeerJ">
        <title>Extensive microbial diversity within the chicken gut microbiome revealed by metagenomics and culture.</title>
        <authorList>
            <person name="Gilroy R."/>
            <person name="Ravi A."/>
            <person name="Getino M."/>
            <person name="Pursley I."/>
            <person name="Horton D.L."/>
            <person name="Alikhan N.F."/>
            <person name="Baker D."/>
            <person name="Gharbi K."/>
            <person name="Hall N."/>
            <person name="Watson M."/>
            <person name="Adriaenssens E.M."/>
            <person name="Foster-Nyarko E."/>
            <person name="Jarju S."/>
            <person name="Secka A."/>
            <person name="Antonio M."/>
            <person name="Oren A."/>
            <person name="Chaudhuri R.R."/>
            <person name="La Ragione R."/>
            <person name="Hildebrand F."/>
            <person name="Pallen M.J."/>
        </authorList>
    </citation>
    <scope>NUCLEOTIDE SEQUENCE</scope>
    <source>
        <strain evidence="8">9264</strain>
    </source>
</reference>
<name>A0A9D2RI50_9BURK</name>
<dbReference type="SUPFAM" id="SSF75615">
    <property type="entry name" value="Siroheme synthase middle domains-like"/>
    <property type="match status" value="1"/>
</dbReference>
<dbReference type="SUPFAM" id="SSF51735">
    <property type="entry name" value="NAD(P)-binding Rossmann-fold domains"/>
    <property type="match status" value="1"/>
</dbReference>
<dbReference type="EMBL" id="DWUQ01000070">
    <property type="protein sequence ID" value="HJD44082.1"/>
    <property type="molecule type" value="Genomic_DNA"/>
</dbReference>
<keyword evidence="4" id="KW-0520">NAD</keyword>
<sequence length="171" mass="18726">MQLFPIFTDLLDRQVLVIGGGEIAERKINLLLSANARVHVVCKTANSTVQQWAEEHRLQLTLRPYHSSDLDSVWMVIAATDDQALNQQISADAAHRKVFANVVDNAALSSFQVPAIVDRSPIVVAISSAGAAPMVARRIRAQIESLVDQSISGVAQLLQHYRARIKAAHPM</sequence>
<comment type="pathway">
    <text evidence="1">Porphyrin-containing compound metabolism; siroheme biosynthesis; sirohydrochlorin from precorrin-2: step 1/1.</text>
</comment>
<dbReference type="EC" id="1.3.1.76" evidence="2"/>
<dbReference type="Pfam" id="PF13241">
    <property type="entry name" value="NAD_binding_7"/>
    <property type="match status" value="1"/>
</dbReference>
<proteinExistence type="predicted"/>
<keyword evidence="5" id="KW-0627">Porphyrin biosynthesis</keyword>
<evidence type="ECO:0000256" key="4">
    <source>
        <dbReference type="ARBA" id="ARBA00023027"/>
    </source>
</evidence>
<comment type="catalytic activity">
    <reaction evidence="6">
        <text>precorrin-2 + NAD(+) = sirohydrochlorin + NADH + 2 H(+)</text>
        <dbReference type="Rhea" id="RHEA:15613"/>
        <dbReference type="ChEBI" id="CHEBI:15378"/>
        <dbReference type="ChEBI" id="CHEBI:57540"/>
        <dbReference type="ChEBI" id="CHEBI:57945"/>
        <dbReference type="ChEBI" id="CHEBI:58351"/>
        <dbReference type="ChEBI" id="CHEBI:58827"/>
        <dbReference type="EC" id="1.3.1.76"/>
    </reaction>
</comment>
<dbReference type="Pfam" id="PF14824">
    <property type="entry name" value="Sirohm_synth_M"/>
    <property type="match status" value="1"/>
</dbReference>
<dbReference type="PANTHER" id="PTHR35330">
    <property type="entry name" value="SIROHEME BIOSYNTHESIS PROTEIN MET8"/>
    <property type="match status" value="1"/>
</dbReference>
<gene>
    <name evidence="8" type="ORF">H9906_03535</name>
</gene>
<evidence type="ECO:0000256" key="1">
    <source>
        <dbReference type="ARBA" id="ARBA00005010"/>
    </source>
</evidence>
<dbReference type="PANTHER" id="PTHR35330:SF1">
    <property type="entry name" value="SIROHEME BIOSYNTHESIS PROTEIN MET8"/>
    <property type="match status" value="1"/>
</dbReference>
<dbReference type="InterPro" id="IPR036291">
    <property type="entry name" value="NAD(P)-bd_dom_sf"/>
</dbReference>
<dbReference type="Proteomes" id="UP000823889">
    <property type="component" value="Unassembled WGS sequence"/>
</dbReference>
<evidence type="ECO:0000313" key="9">
    <source>
        <dbReference type="Proteomes" id="UP000823889"/>
    </source>
</evidence>
<evidence type="ECO:0000256" key="3">
    <source>
        <dbReference type="ARBA" id="ARBA00023002"/>
    </source>
</evidence>
<keyword evidence="3" id="KW-0560">Oxidoreductase</keyword>
<comment type="caution">
    <text evidence="8">The sequence shown here is derived from an EMBL/GenBank/DDBJ whole genome shotgun (WGS) entry which is preliminary data.</text>
</comment>
<dbReference type="AlphaFoldDB" id="A0A9D2RI50"/>
<feature type="non-terminal residue" evidence="8">
    <location>
        <position position="171"/>
    </location>
</feature>
<protein>
    <recommendedName>
        <fullName evidence="2">precorrin-2 dehydrogenase</fullName>
        <ecNumber evidence="2">1.3.1.76</ecNumber>
    </recommendedName>
</protein>
<dbReference type="GO" id="GO:0004325">
    <property type="term" value="F:ferrochelatase activity"/>
    <property type="evidence" value="ECO:0007669"/>
    <property type="project" value="InterPro"/>
</dbReference>
<accession>A0A9D2RI50</accession>
<evidence type="ECO:0000256" key="5">
    <source>
        <dbReference type="ARBA" id="ARBA00023244"/>
    </source>
</evidence>
<organism evidence="8 9">
    <name type="scientific">Candidatus Paenalcaligenes intestinipullorum</name>
    <dbReference type="NCBI Taxonomy" id="2838718"/>
    <lineage>
        <taxon>Bacteria</taxon>
        <taxon>Pseudomonadati</taxon>
        <taxon>Pseudomonadota</taxon>
        <taxon>Betaproteobacteria</taxon>
        <taxon>Burkholderiales</taxon>
        <taxon>Alcaligenaceae</taxon>
        <taxon>Paenalcaligenes</taxon>
    </lineage>
</organism>
<dbReference type="Gene3D" id="3.30.160.110">
    <property type="entry name" value="Siroheme synthase, domain 2"/>
    <property type="match status" value="1"/>
</dbReference>
<dbReference type="NCBIfam" id="TIGR01470">
    <property type="entry name" value="cysG_Nterm"/>
    <property type="match status" value="1"/>
</dbReference>
<evidence type="ECO:0000256" key="6">
    <source>
        <dbReference type="ARBA" id="ARBA00047561"/>
    </source>
</evidence>
<dbReference type="GO" id="GO:0043115">
    <property type="term" value="F:precorrin-2 dehydrogenase activity"/>
    <property type="evidence" value="ECO:0007669"/>
    <property type="project" value="UniProtKB-EC"/>
</dbReference>
<dbReference type="GO" id="GO:0019354">
    <property type="term" value="P:siroheme biosynthetic process"/>
    <property type="evidence" value="ECO:0007669"/>
    <property type="project" value="InterPro"/>
</dbReference>
<evidence type="ECO:0000313" key="8">
    <source>
        <dbReference type="EMBL" id="HJD44082.1"/>
    </source>
</evidence>
<dbReference type="Gene3D" id="3.40.50.720">
    <property type="entry name" value="NAD(P)-binding Rossmann-like Domain"/>
    <property type="match status" value="1"/>
</dbReference>
<feature type="domain" description="Siroheme synthase central" evidence="7">
    <location>
        <begin position="124"/>
        <end position="145"/>
    </location>
</feature>
<evidence type="ECO:0000256" key="2">
    <source>
        <dbReference type="ARBA" id="ARBA00012400"/>
    </source>
</evidence>
<reference evidence="8" key="2">
    <citation type="submission" date="2021-04" db="EMBL/GenBank/DDBJ databases">
        <authorList>
            <person name="Gilroy R."/>
        </authorList>
    </citation>
    <scope>NUCLEOTIDE SEQUENCE</scope>
    <source>
        <strain evidence="8">9264</strain>
    </source>
</reference>
<dbReference type="InterPro" id="IPR006367">
    <property type="entry name" value="Sirohaem_synthase_N"/>
</dbReference>